<dbReference type="SUPFAM" id="SSF51445">
    <property type="entry name" value="(Trans)glycosidases"/>
    <property type="match status" value="1"/>
</dbReference>
<evidence type="ECO:0000313" key="6">
    <source>
        <dbReference type="Proteomes" id="UP000799776"/>
    </source>
</evidence>
<keyword evidence="1 5" id="KW-0378">Hydrolase</keyword>
<dbReference type="Proteomes" id="UP000799776">
    <property type="component" value="Unassembled WGS sequence"/>
</dbReference>
<protein>
    <submittedName>
        <fullName evidence="5">Glycoside hydrolase family 18 protein</fullName>
    </submittedName>
</protein>
<dbReference type="AlphaFoldDB" id="A0A9P4LZ63"/>
<dbReference type="GO" id="GO:0004568">
    <property type="term" value="F:chitinase activity"/>
    <property type="evidence" value="ECO:0007669"/>
    <property type="project" value="TreeGrafter"/>
</dbReference>
<evidence type="ECO:0000259" key="4">
    <source>
        <dbReference type="PROSITE" id="PS51910"/>
    </source>
</evidence>
<evidence type="ECO:0000256" key="1">
    <source>
        <dbReference type="ARBA" id="ARBA00022801"/>
    </source>
</evidence>
<dbReference type="EMBL" id="ML978712">
    <property type="protein sequence ID" value="KAF2091018.1"/>
    <property type="molecule type" value="Genomic_DNA"/>
</dbReference>
<accession>A0A9P4LZ63</accession>
<evidence type="ECO:0000256" key="3">
    <source>
        <dbReference type="SAM" id="MobiDB-lite"/>
    </source>
</evidence>
<dbReference type="InterPro" id="IPR017853">
    <property type="entry name" value="GH"/>
</dbReference>
<reference evidence="5" key="1">
    <citation type="journal article" date="2020" name="Stud. Mycol.">
        <title>101 Dothideomycetes genomes: a test case for predicting lifestyles and emergence of pathogens.</title>
        <authorList>
            <person name="Haridas S."/>
            <person name="Albert R."/>
            <person name="Binder M."/>
            <person name="Bloem J."/>
            <person name="Labutti K."/>
            <person name="Salamov A."/>
            <person name="Andreopoulos B."/>
            <person name="Baker S."/>
            <person name="Barry K."/>
            <person name="Bills G."/>
            <person name="Bluhm B."/>
            <person name="Cannon C."/>
            <person name="Castanera R."/>
            <person name="Culley D."/>
            <person name="Daum C."/>
            <person name="Ezra D."/>
            <person name="Gonzalez J."/>
            <person name="Henrissat B."/>
            <person name="Kuo A."/>
            <person name="Liang C."/>
            <person name="Lipzen A."/>
            <person name="Lutzoni F."/>
            <person name="Magnuson J."/>
            <person name="Mondo S."/>
            <person name="Nolan M."/>
            <person name="Ohm R."/>
            <person name="Pangilinan J."/>
            <person name="Park H.-J."/>
            <person name="Ramirez L."/>
            <person name="Alfaro M."/>
            <person name="Sun H."/>
            <person name="Tritt A."/>
            <person name="Yoshinaga Y."/>
            <person name="Zwiers L.-H."/>
            <person name="Turgeon B."/>
            <person name="Goodwin S."/>
            <person name="Spatafora J."/>
            <person name="Crous P."/>
            <person name="Grigoriev I."/>
        </authorList>
    </citation>
    <scope>NUCLEOTIDE SEQUENCE</scope>
    <source>
        <strain evidence="5">CBS 121410</strain>
    </source>
</reference>
<name>A0A9P4LZ63_9PEZI</name>
<dbReference type="OrthoDB" id="6020543at2759"/>
<gene>
    <name evidence="5" type="ORF">K490DRAFT_53939</name>
</gene>
<dbReference type="InterPro" id="IPR001223">
    <property type="entry name" value="Glyco_hydro18_cat"/>
</dbReference>
<dbReference type="Gene3D" id="3.20.20.80">
    <property type="entry name" value="Glycosidases"/>
    <property type="match status" value="1"/>
</dbReference>
<organism evidence="5 6">
    <name type="scientific">Saccharata proteae CBS 121410</name>
    <dbReference type="NCBI Taxonomy" id="1314787"/>
    <lineage>
        <taxon>Eukaryota</taxon>
        <taxon>Fungi</taxon>
        <taxon>Dikarya</taxon>
        <taxon>Ascomycota</taxon>
        <taxon>Pezizomycotina</taxon>
        <taxon>Dothideomycetes</taxon>
        <taxon>Dothideomycetes incertae sedis</taxon>
        <taxon>Botryosphaeriales</taxon>
        <taxon>Saccharataceae</taxon>
        <taxon>Saccharata</taxon>
    </lineage>
</organism>
<keyword evidence="6" id="KW-1185">Reference proteome</keyword>
<feature type="region of interest" description="Disordered" evidence="3">
    <location>
        <begin position="1"/>
        <end position="23"/>
    </location>
</feature>
<sequence length="497" mass="53322">MVEPNTPVATPSDAPILSMNPGGPNHRITTVAVSYSEMVTSLGNSAEATILPLESAEPLETILPVAPAPTFSIFNQTVDGWNYTSHGSNNTHSAVSDGTTIYTSTQHITIMVTAHGGTPIATPTYPSLDWVLSQWDNDIPLDDEEESTSRIDTTDFNASASDNIAVYHHYISDYLTNETSLTTLCQNTSINIINLPLITGFNVSNGYPMMPTFPGCDEANSAQQMDAPDLRSCPSLASSILACQALGKKVLISISNSAFANDGSTSAPNTTFTDPEQAKTLVSNLWNLFGSATQPLAEIRPFGPATYVMVDGFGIDDALDKPYYDVLAQSFRSHFDELKTWYLSTSQPCASPPSTKVADIVSQEIDFVYLRTQGAANSACAANLTRTVTEWNAALSEAGTGKVRPKNSPGSSASADPTQALFIGSMAWPADGTDGDVEVPYRDPVFVEKVEKLYGDVKGVEDLGGLAFWPGGDDMGDWEGWEGVEGYLQEVKEKMDE</sequence>
<keyword evidence="2" id="KW-0326">Glycosidase</keyword>
<feature type="domain" description="GH18" evidence="4">
    <location>
        <begin position="169"/>
        <end position="491"/>
    </location>
</feature>
<dbReference type="PANTHER" id="PTHR45708">
    <property type="entry name" value="ENDOCHITINASE"/>
    <property type="match status" value="1"/>
</dbReference>
<dbReference type="PANTHER" id="PTHR45708:SF49">
    <property type="entry name" value="ENDOCHITINASE"/>
    <property type="match status" value="1"/>
</dbReference>
<proteinExistence type="predicted"/>
<dbReference type="InterPro" id="IPR050542">
    <property type="entry name" value="Glycosyl_Hydrlase18_Chitinase"/>
</dbReference>
<evidence type="ECO:0000256" key="2">
    <source>
        <dbReference type="ARBA" id="ARBA00023295"/>
    </source>
</evidence>
<dbReference type="GO" id="GO:0005975">
    <property type="term" value="P:carbohydrate metabolic process"/>
    <property type="evidence" value="ECO:0007669"/>
    <property type="project" value="InterPro"/>
</dbReference>
<dbReference type="GO" id="GO:0005576">
    <property type="term" value="C:extracellular region"/>
    <property type="evidence" value="ECO:0007669"/>
    <property type="project" value="TreeGrafter"/>
</dbReference>
<comment type="caution">
    <text evidence="5">The sequence shown here is derived from an EMBL/GenBank/DDBJ whole genome shotgun (WGS) entry which is preliminary data.</text>
</comment>
<evidence type="ECO:0000313" key="5">
    <source>
        <dbReference type="EMBL" id="KAF2091018.1"/>
    </source>
</evidence>
<dbReference type="PROSITE" id="PS51910">
    <property type="entry name" value="GH18_2"/>
    <property type="match status" value="1"/>
</dbReference>